<evidence type="ECO:0000256" key="3">
    <source>
        <dbReference type="ARBA" id="ARBA00023239"/>
    </source>
</evidence>
<keyword evidence="2" id="KW-0479">Metal-binding</keyword>
<dbReference type="RefSeq" id="WP_380701773.1">
    <property type="nucleotide sequence ID" value="NZ_JBHSAP010000007.1"/>
</dbReference>
<evidence type="ECO:0000259" key="4">
    <source>
        <dbReference type="Pfam" id="PF03328"/>
    </source>
</evidence>
<name>A0ABV8JBH7_9BACL</name>
<keyword evidence="6" id="KW-1185">Reference proteome</keyword>
<evidence type="ECO:0000256" key="2">
    <source>
        <dbReference type="ARBA" id="ARBA00022723"/>
    </source>
</evidence>
<proteinExistence type="inferred from homology"/>
<evidence type="ECO:0000313" key="6">
    <source>
        <dbReference type="Proteomes" id="UP001595843"/>
    </source>
</evidence>
<dbReference type="Pfam" id="PF03328">
    <property type="entry name" value="HpcH_HpaI"/>
    <property type="match status" value="1"/>
</dbReference>
<dbReference type="PANTHER" id="PTHR30502:SF0">
    <property type="entry name" value="PHOSPHOENOLPYRUVATE CARBOXYLASE FAMILY PROTEIN"/>
    <property type="match status" value="1"/>
</dbReference>
<dbReference type="SUPFAM" id="SSF51621">
    <property type="entry name" value="Phosphoenolpyruvate/pyruvate domain"/>
    <property type="match status" value="1"/>
</dbReference>
<dbReference type="InterPro" id="IPR005000">
    <property type="entry name" value="Aldolase/citrate-lyase_domain"/>
</dbReference>
<evidence type="ECO:0000256" key="1">
    <source>
        <dbReference type="ARBA" id="ARBA00005568"/>
    </source>
</evidence>
<gene>
    <name evidence="5" type="ORF">ACFOUO_02355</name>
</gene>
<dbReference type="PANTHER" id="PTHR30502">
    <property type="entry name" value="2-KETO-3-DEOXY-L-RHAMNONATE ALDOLASE"/>
    <property type="match status" value="1"/>
</dbReference>
<dbReference type="Proteomes" id="UP001595843">
    <property type="component" value="Unassembled WGS sequence"/>
</dbReference>
<dbReference type="Gene3D" id="3.20.20.60">
    <property type="entry name" value="Phosphoenolpyruvate-binding domains"/>
    <property type="match status" value="1"/>
</dbReference>
<dbReference type="InterPro" id="IPR040442">
    <property type="entry name" value="Pyrv_kinase-like_dom_sf"/>
</dbReference>
<feature type="domain" description="HpcH/HpaI aldolase/citrate lyase" evidence="4">
    <location>
        <begin position="17"/>
        <end position="237"/>
    </location>
</feature>
<reference evidence="6" key="1">
    <citation type="journal article" date="2019" name="Int. J. Syst. Evol. Microbiol.">
        <title>The Global Catalogue of Microorganisms (GCM) 10K type strain sequencing project: providing services to taxonomists for standard genome sequencing and annotation.</title>
        <authorList>
            <consortium name="The Broad Institute Genomics Platform"/>
            <consortium name="The Broad Institute Genome Sequencing Center for Infectious Disease"/>
            <person name="Wu L."/>
            <person name="Ma J."/>
        </authorList>
    </citation>
    <scope>NUCLEOTIDE SEQUENCE [LARGE SCALE GENOMIC DNA]</scope>
    <source>
        <strain evidence="6">IBRC-M 10813</strain>
    </source>
</reference>
<sequence>MRRNEMKRKLEVGEPVYGLFCTTPSPVHVEMVGHAGYDFVILDTEHTLVNPETLEHMIRAAEAVSLTPLVRVPEADPGAILRSLDAGAQGVVVPHVRRREDLEAALHAARYFPEGMRSLNGGRVPGFFGEVSPQEYVKRANEETMVIPMIEDREGVEGIDEILSIPGISGVLEGAADLSQSLGIPWETRHPEVREAVMKVKEAANRHGVPFFALPRVPEDLGAWRKAGVHAFVLGEERSLAFRALHNHLRAHQTHLPNKEGAR</sequence>
<dbReference type="InterPro" id="IPR015813">
    <property type="entry name" value="Pyrv/PenolPyrv_kinase-like_dom"/>
</dbReference>
<organism evidence="5 6">
    <name type="scientific">Salinithrix halophila</name>
    <dbReference type="NCBI Taxonomy" id="1485204"/>
    <lineage>
        <taxon>Bacteria</taxon>
        <taxon>Bacillati</taxon>
        <taxon>Bacillota</taxon>
        <taxon>Bacilli</taxon>
        <taxon>Bacillales</taxon>
        <taxon>Thermoactinomycetaceae</taxon>
        <taxon>Salinithrix</taxon>
    </lineage>
</organism>
<dbReference type="InterPro" id="IPR050251">
    <property type="entry name" value="HpcH-HpaI_aldolase"/>
</dbReference>
<protein>
    <submittedName>
        <fullName evidence="5">HpcH/HpaI aldolase/citrate lyase family protein</fullName>
    </submittedName>
</protein>
<accession>A0ABV8JBH7</accession>
<comment type="similarity">
    <text evidence="1">Belongs to the HpcH/HpaI aldolase family.</text>
</comment>
<dbReference type="EMBL" id="JBHSAP010000007">
    <property type="protein sequence ID" value="MFC4075645.1"/>
    <property type="molecule type" value="Genomic_DNA"/>
</dbReference>
<keyword evidence="3 5" id="KW-0456">Lyase</keyword>
<comment type="caution">
    <text evidence="5">The sequence shown here is derived from an EMBL/GenBank/DDBJ whole genome shotgun (WGS) entry which is preliminary data.</text>
</comment>
<dbReference type="GO" id="GO:0016829">
    <property type="term" value="F:lyase activity"/>
    <property type="evidence" value="ECO:0007669"/>
    <property type="project" value="UniProtKB-KW"/>
</dbReference>
<evidence type="ECO:0000313" key="5">
    <source>
        <dbReference type="EMBL" id="MFC4075645.1"/>
    </source>
</evidence>